<keyword evidence="3" id="KW-1185">Reference proteome</keyword>
<dbReference type="RefSeq" id="WP_322618618.1">
    <property type="nucleotide sequence ID" value="NZ_WBSL01000002.1"/>
</dbReference>
<dbReference type="Gene3D" id="3.40.1580.10">
    <property type="entry name" value="SMI1/KNR4-like"/>
    <property type="match status" value="1"/>
</dbReference>
<name>A0A7X1TR75_9DEIO</name>
<dbReference type="AlphaFoldDB" id="A0A7X1TR75"/>
<proteinExistence type="predicted"/>
<protein>
    <submittedName>
        <fullName evidence="2">Glucan synthase 1-like protein</fullName>
    </submittedName>
</protein>
<sequence length="189" mass="20612">MSEIEAVWRRIEAWYELHGTSHLLNSGATDQAIAEAEKQLGVSFPAELQESLRRHDGSNVMGWASGELLSLERIASERRIWMELLQDGTFDDNAKHNADSEAVQPGWWNAAWIPLDADGGGNGAVIDMAPGPEGTAGQIIDMDHEVGPNGPQYQSLTEYLEAVADGLEAERFVVYDGAVVSIDEMEEGS</sequence>
<dbReference type="InterPro" id="IPR018958">
    <property type="entry name" value="Knr4/Smi1-like_dom"/>
</dbReference>
<gene>
    <name evidence="2" type="ORF">F8S09_07085</name>
</gene>
<dbReference type="EMBL" id="WBSL01000002">
    <property type="protein sequence ID" value="MPY66460.1"/>
    <property type="molecule type" value="Genomic_DNA"/>
</dbReference>
<dbReference type="Proteomes" id="UP000484842">
    <property type="component" value="Unassembled WGS sequence"/>
</dbReference>
<comment type="caution">
    <text evidence="2">The sequence shown here is derived from an EMBL/GenBank/DDBJ whole genome shotgun (WGS) entry which is preliminary data.</text>
</comment>
<evidence type="ECO:0000259" key="1">
    <source>
        <dbReference type="SMART" id="SM00860"/>
    </source>
</evidence>
<feature type="domain" description="Knr4/Smi1-like" evidence="1">
    <location>
        <begin position="27"/>
        <end position="162"/>
    </location>
</feature>
<dbReference type="SMART" id="SM00860">
    <property type="entry name" value="SMI1_KNR4"/>
    <property type="match status" value="1"/>
</dbReference>
<organism evidence="2 3">
    <name type="scientific">Deinococcus terrestris</name>
    <dbReference type="NCBI Taxonomy" id="2651870"/>
    <lineage>
        <taxon>Bacteria</taxon>
        <taxon>Thermotogati</taxon>
        <taxon>Deinococcota</taxon>
        <taxon>Deinococci</taxon>
        <taxon>Deinococcales</taxon>
        <taxon>Deinococcaceae</taxon>
        <taxon>Deinococcus</taxon>
    </lineage>
</organism>
<dbReference type="PANTHER" id="PTHR47432:SF1">
    <property type="entry name" value="CELL WALL ASSEMBLY REGULATOR SMI1"/>
    <property type="match status" value="1"/>
</dbReference>
<accession>A0A7X1TR75</accession>
<evidence type="ECO:0000313" key="2">
    <source>
        <dbReference type="EMBL" id="MPY66460.1"/>
    </source>
</evidence>
<evidence type="ECO:0000313" key="3">
    <source>
        <dbReference type="Proteomes" id="UP000484842"/>
    </source>
</evidence>
<dbReference type="InterPro" id="IPR037883">
    <property type="entry name" value="Knr4/Smi1-like_sf"/>
</dbReference>
<dbReference type="InterPro" id="IPR051873">
    <property type="entry name" value="KNR4/SMI1_regulator"/>
</dbReference>
<dbReference type="PANTHER" id="PTHR47432">
    <property type="entry name" value="CELL WALL ASSEMBLY REGULATOR SMI1"/>
    <property type="match status" value="1"/>
</dbReference>
<reference evidence="2 3" key="1">
    <citation type="submission" date="2019-10" db="EMBL/GenBank/DDBJ databases">
        <title>Deinococcus sp. isolated from soil.</title>
        <authorList>
            <person name="Li Y."/>
            <person name="Wang J."/>
        </authorList>
    </citation>
    <scope>NUCLEOTIDE SEQUENCE [LARGE SCALE GENOMIC DNA]</scope>
    <source>
        <strain evidence="2 3">SDU3-2</strain>
    </source>
</reference>
<dbReference type="SUPFAM" id="SSF160631">
    <property type="entry name" value="SMI1/KNR4-like"/>
    <property type="match status" value="1"/>
</dbReference>
<dbReference type="Pfam" id="PF09346">
    <property type="entry name" value="SMI1_KNR4"/>
    <property type="match status" value="1"/>
</dbReference>